<evidence type="ECO:0000256" key="3">
    <source>
        <dbReference type="SAM" id="MobiDB-lite"/>
    </source>
</evidence>
<dbReference type="InterPro" id="IPR001589">
    <property type="entry name" value="Actinin_actin-bd_CS"/>
</dbReference>
<dbReference type="Proteomes" id="UP001470230">
    <property type="component" value="Unassembled WGS sequence"/>
</dbReference>
<proteinExistence type="predicted"/>
<protein>
    <submittedName>
        <fullName evidence="5">GTPase activator activity protein</fullName>
    </submittedName>
</protein>
<keyword evidence="6" id="KW-1185">Reference proteome</keyword>
<dbReference type="PROSITE" id="PS50021">
    <property type="entry name" value="CH"/>
    <property type="match status" value="2"/>
</dbReference>
<keyword evidence="1" id="KW-0677">Repeat</keyword>
<evidence type="ECO:0000259" key="4">
    <source>
        <dbReference type="PROSITE" id="PS50021"/>
    </source>
</evidence>
<sequence>MNYLSKVPDEWIPLQNKVFTRWVSSHINSFDKKGINDITKDLSNGVALIELAENLTHKKAPNHWAQHPNFKVEEVTNCDIAIDMFQKDGVQIVGISGKDINDNNQKLILGLIWSLIYHYSIGQSINNSIHYEVDTSDDRKDNNEVMEVKHSAIMDKAIKEANRMALLSWAEKRIRNYPNIKDFVPYELIICALLDSYFPEKVKYENLKPENHLDNLKLAISIMKDLNIPVYVYPEDLSKNNNKVDMKTLLTQLSSAKIVLDNVVTHNNSNAEKQSASDYSQRTESNNRANVELAKIEKAEEEREARISKMEAENKEHSQKVQNTNQKTDNTIQKVENSIQVPVHKNSDKIVNVKSKLVVESYPKAEDNVIVKEHNSNEVNTQKTINIGIGIKKNQTIKNIKQIGETKIINGRRVKTIRVGIKIKAKHPGQLDLLNHPQIAVVPLPGDEYRRIQIKNIKITAKHNGKIIHYTKDNAPIIITTN</sequence>
<dbReference type="SMART" id="SM00033">
    <property type="entry name" value="CH"/>
    <property type="match status" value="2"/>
</dbReference>
<organism evidence="5 6">
    <name type="scientific">Tritrichomonas musculus</name>
    <dbReference type="NCBI Taxonomy" id="1915356"/>
    <lineage>
        <taxon>Eukaryota</taxon>
        <taxon>Metamonada</taxon>
        <taxon>Parabasalia</taxon>
        <taxon>Tritrichomonadida</taxon>
        <taxon>Tritrichomonadidae</taxon>
        <taxon>Tritrichomonas</taxon>
    </lineage>
</organism>
<dbReference type="Pfam" id="PF00307">
    <property type="entry name" value="CH"/>
    <property type="match status" value="2"/>
</dbReference>
<dbReference type="InterPro" id="IPR001715">
    <property type="entry name" value="CH_dom"/>
</dbReference>
<evidence type="ECO:0000313" key="5">
    <source>
        <dbReference type="EMBL" id="KAK8882119.1"/>
    </source>
</evidence>
<evidence type="ECO:0000256" key="1">
    <source>
        <dbReference type="ARBA" id="ARBA00022737"/>
    </source>
</evidence>
<dbReference type="PANTHER" id="PTHR11915">
    <property type="entry name" value="SPECTRIN/FILAMIN RELATED CYTOSKELETAL PROTEIN"/>
    <property type="match status" value="1"/>
</dbReference>
<feature type="domain" description="Calponin-homology (CH)" evidence="4">
    <location>
        <begin position="13"/>
        <end position="120"/>
    </location>
</feature>
<feature type="compositionally biased region" description="Basic and acidic residues" evidence="3">
    <location>
        <begin position="299"/>
        <end position="319"/>
    </location>
</feature>
<dbReference type="InterPro" id="IPR036872">
    <property type="entry name" value="CH_dom_sf"/>
</dbReference>
<name>A0ABR2JTA4_9EUKA</name>
<gene>
    <name evidence="5" type="ORF">M9Y10_044759</name>
</gene>
<reference evidence="5 6" key="1">
    <citation type="submission" date="2024-04" db="EMBL/GenBank/DDBJ databases">
        <title>Tritrichomonas musculus Genome.</title>
        <authorList>
            <person name="Alves-Ferreira E."/>
            <person name="Grigg M."/>
            <person name="Lorenzi H."/>
            <person name="Galac M."/>
        </authorList>
    </citation>
    <scope>NUCLEOTIDE SEQUENCE [LARGE SCALE GENOMIC DNA]</scope>
    <source>
        <strain evidence="5 6">EAF2021</strain>
    </source>
</reference>
<dbReference type="Gene3D" id="1.10.418.10">
    <property type="entry name" value="Calponin-like domain"/>
    <property type="match status" value="2"/>
</dbReference>
<dbReference type="SUPFAM" id="SSF47576">
    <property type="entry name" value="Calponin-homology domain, CH-domain"/>
    <property type="match status" value="1"/>
</dbReference>
<comment type="caution">
    <text evidence="5">The sequence shown here is derived from an EMBL/GenBank/DDBJ whole genome shotgun (WGS) entry which is preliminary data.</text>
</comment>
<feature type="domain" description="Calponin-homology (CH)" evidence="4">
    <location>
        <begin position="160"/>
        <end position="258"/>
    </location>
</feature>
<feature type="region of interest" description="Disordered" evidence="3">
    <location>
        <begin position="269"/>
        <end position="288"/>
    </location>
</feature>
<dbReference type="PROSITE" id="PS00020">
    <property type="entry name" value="ACTININ_2"/>
    <property type="match status" value="1"/>
</dbReference>
<accession>A0ABR2JTA4</accession>
<keyword evidence="2" id="KW-0009">Actin-binding</keyword>
<feature type="region of interest" description="Disordered" evidence="3">
    <location>
        <begin position="299"/>
        <end position="327"/>
    </location>
</feature>
<dbReference type="EMBL" id="JAPFFF010000009">
    <property type="protein sequence ID" value="KAK8882119.1"/>
    <property type="molecule type" value="Genomic_DNA"/>
</dbReference>
<evidence type="ECO:0000256" key="2">
    <source>
        <dbReference type="ARBA" id="ARBA00023203"/>
    </source>
</evidence>
<evidence type="ECO:0000313" key="6">
    <source>
        <dbReference type="Proteomes" id="UP001470230"/>
    </source>
</evidence>